<gene>
    <name evidence="2" type="ORF">SAMN05660330_03283</name>
</gene>
<name>A0A1H0TXV4_9BACT</name>
<evidence type="ECO:0000313" key="2">
    <source>
        <dbReference type="EMBL" id="SDP58721.1"/>
    </source>
</evidence>
<keyword evidence="3" id="KW-1185">Reference proteome</keyword>
<feature type="transmembrane region" description="Helical" evidence="1">
    <location>
        <begin position="114"/>
        <end position="131"/>
    </location>
</feature>
<proteinExistence type="predicted"/>
<reference evidence="2 3" key="1">
    <citation type="submission" date="2016-10" db="EMBL/GenBank/DDBJ databases">
        <authorList>
            <person name="de Groot N.N."/>
        </authorList>
    </citation>
    <scope>NUCLEOTIDE SEQUENCE [LARGE SCALE GENOMIC DNA]</scope>
    <source>
        <strain evidence="2 3">DSM 12130</strain>
    </source>
</reference>
<sequence length="160" mass="17883">MCCRPDFIKSLRGNQALKDSHVAKQLEEKQLNHAKQQDQPMGRVSHRPYWVLNLSIVIRAIHQLGVAVYLASFLLPEVVQPPRGYIVLAFGSGVVLVLTEWLRHRQLYRELSGVVVVIKLLLLGGAVHGFLPVVPTVVAAFFISSIGAHAPKLVRHRLIF</sequence>
<accession>A0A1H0TXV4</accession>
<feature type="transmembrane region" description="Helical" evidence="1">
    <location>
        <begin position="49"/>
        <end position="72"/>
    </location>
</feature>
<dbReference type="Proteomes" id="UP000199073">
    <property type="component" value="Unassembled WGS sequence"/>
</dbReference>
<dbReference type="AlphaFoldDB" id="A0A1H0TXV4"/>
<evidence type="ECO:0000313" key="3">
    <source>
        <dbReference type="Proteomes" id="UP000199073"/>
    </source>
</evidence>
<evidence type="ECO:0000256" key="1">
    <source>
        <dbReference type="SAM" id="Phobius"/>
    </source>
</evidence>
<organism evidence="2 3">
    <name type="scientific">Desulforhopalus singaporensis</name>
    <dbReference type="NCBI Taxonomy" id="91360"/>
    <lineage>
        <taxon>Bacteria</taxon>
        <taxon>Pseudomonadati</taxon>
        <taxon>Thermodesulfobacteriota</taxon>
        <taxon>Desulfobulbia</taxon>
        <taxon>Desulfobulbales</taxon>
        <taxon>Desulfocapsaceae</taxon>
        <taxon>Desulforhopalus</taxon>
    </lineage>
</organism>
<keyword evidence="1" id="KW-0472">Membrane</keyword>
<dbReference type="EMBL" id="FNJI01000027">
    <property type="protein sequence ID" value="SDP58721.1"/>
    <property type="molecule type" value="Genomic_DNA"/>
</dbReference>
<protein>
    <submittedName>
        <fullName evidence="2">Uncharacterized protein</fullName>
    </submittedName>
</protein>
<keyword evidence="1" id="KW-0812">Transmembrane</keyword>
<feature type="transmembrane region" description="Helical" evidence="1">
    <location>
        <begin position="84"/>
        <end position="102"/>
    </location>
</feature>
<keyword evidence="1" id="KW-1133">Transmembrane helix</keyword>